<dbReference type="Pfam" id="PF00009">
    <property type="entry name" value="GTP_EFTU"/>
    <property type="match status" value="1"/>
</dbReference>
<dbReference type="PANTHER" id="PTHR43721:SF11">
    <property type="entry name" value="SELENOCYSTEINE-SPECIFIC ELONGATION FACTOR"/>
    <property type="match status" value="1"/>
</dbReference>
<name>D6GUY8_PARA5</name>
<dbReference type="SUPFAM" id="SSF50447">
    <property type="entry name" value="Translation proteins"/>
    <property type="match status" value="1"/>
</dbReference>
<dbReference type="InterPro" id="IPR009000">
    <property type="entry name" value="Transl_B-barrel_sf"/>
</dbReference>
<dbReference type="Gene3D" id="3.40.50.300">
    <property type="entry name" value="P-loop containing nucleotide triphosphate hydrolases"/>
    <property type="match status" value="1"/>
</dbReference>
<protein>
    <submittedName>
        <fullName evidence="2">Selenocysteine-specific translation elongation factor-like protein</fullName>
    </submittedName>
</protein>
<dbReference type="GO" id="GO:0003924">
    <property type="term" value="F:GTPase activity"/>
    <property type="evidence" value="ECO:0007669"/>
    <property type="project" value="InterPro"/>
</dbReference>
<dbReference type="GO" id="GO:0003746">
    <property type="term" value="F:translation elongation factor activity"/>
    <property type="evidence" value="ECO:0007669"/>
    <property type="project" value="UniProtKB-KW"/>
</dbReference>
<dbReference type="InterPro" id="IPR050055">
    <property type="entry name" value="EF-Tu_GTPase"/>
</dbReference>
<sequence>MNSITVSVIGPYRSGKSTLVNKLQQRKGAEEDVSFFFFKYGGKNVTLLDTPGDMDNPSVLASVLTISDAIIFCVSVENGLNPQTGEQIIMADTAGIKQGIICITKADISTAEEVEKLKNNISAIIKNTNLKDFEIITVDINNEQSIADIRSKVSSLHYEQEKINKPFKILIDNAFESKGMSVAVGTMPTGKIGVHSEGMISPEPFTKEISINSIQINQEDVNSAEAGDRVGVAIKGVWPWDLPRGVEIRQKGSYKDMKEGEISVDVIPLYKQEIKDDIKLNLICNWQNSVITLSNVKYENKKMNAHFIAEKNICFDDNDRMLLINKDLPIRFLRVVGKPVIS</sequence>
<dbReference type="GO" id="GO:0001514">
    <property type="term" value="P:selenocysteine incorporation"/>
    <property type="evidence" value="ECO:0007669"/>
    <property type="project" value="TreeGrafter"/>
</dbReference>
<dbReference type="Proteomes" id="UP000009376">
    <property type="component" value="Unassembled WGS sequence"/>
</dbReference>
<organism evidence="2 3">
    <name type="scientific">Candidatus Parvarchaeum acidophilus ARMAN-5</name>
    <dbReference type="NCBI Taxonomy" id="662762"/>
    <lineage>
        <taxon>Archaea</taxon>
        <taxon>Candidatus Parvarchaeota</taxon>
        <taxon>Candidatus Parvarchaeum</taxon>
    </lineage>
</organism>
<dbReference type="PANTHER" id="PTHR43721">
    <property type="entry name" value="ELONGATION FACTOR TU-RELATED"/>
    <property type="match status" value="1"/>
</dbReference>
<evidence type="ECO:0000313" key="3">
    <source>
        <dbReference type="Proteomes" id="UP000009376"/>
    </source>
</evidence>
<keyword evidence="2" id="KW-0648">Protein biosynthesis</keyword>
<proteinExistence type="predicted"/>
<keyword evidence="2" id="KW-0251">Elongation factor</keyword>
<gene>
    <name evidence="2" type="ORF">BJBARM5_0288</name>
</gene>
<dbReference type="AlphaFoldDB" id="D6GUY8"/>
<evidence type="ECO:0000313" key="2">
    <source>
        <dbReference type="EMBL" id="EFD92915.1"/>
    </source>
</evidence>
<dbReference type="Gene3D" id="2.40.30.10">
    <property type="entry name" value="Translation factors"/>
    <property type="match status" value="1"/>
</dbReference>
<dbReference type="SUPFAM" id="SSF52540">
    <property type="entry name" value="P-loop containing nucleoside triphosphate hydrolases"/>
    <property type="match status" value="1"/>
</dbReference>
<feature type="domain" description="Tr-type G" evidence="1">
    <location>
        <begin position="32"/>
        <end position="131"/>
    </location>
</feature>
<dbReference type="InterPro" id="IPR027417">
    <property type="entry name" value="P-loop_NTPase"/>
</dbReference>
<dbReference type="InterPro" id="IPR000795">
    <property type="entry name" value="T_Tr_GTP-bd_dom"/>
</dbReference>
<reference evidence="2 3" key="1">
    <citation type="journal article" date="2010" name="Proc. Natl. Acad. Sci. U.S.A.">
        <title>Enigmatic, ultrasmall, uncultivated Archaea.</title>
        <authorList>
            <person name="Baker B.J."/>
            <person name="Comolli L.R."/>
            <person name="Dick G.J."/>
            <person name="Hauser L.J."/>
            <person name="Hyatt D."/>
            <person name="Dill B.D."/>
            <person name="Land M.L."/>
            <person name="Verberkmoes N.C."/>
            <person name="Hettich R.L."/>
            <person name="Banfield J.F."/>
        </authorList>
    </citation>
    <scope>NUCLEOTIDE SEQUENCE [LARGE SCALE GENOMIC DNA]</scope>
</reference>
<dbReference type="GO" id="GO:0005525">
    <property type="term" value="F:GTP binding"/>
    <property type="evidence" value="ECO:0007669"/>
    <property type="project" value="InterPro"/>
</dbReference>
<evidence type="ECO:0000259" key="1">
    <source>
        <dbReference type="Pfam" id="PF00009"/>
    </source>
</evidence>
<accession>D6GUY8</accession>
<dbReference type="EMBL" id="GG745550">
    <property type="protein sequence ID" value="EFD92915.1"/>
    <property type="molecule type" value="Genomic_DNA"/>
</dbReference>